<dbReference type="VEuPathDB" id="FungiDB:C5L36_0A03810"/>
<dbReference type="InterPro" id="IPR052783">
    <property type="entry name" value="Metabolic/Drug-Res_Regulator"/>
</dbReference>
<dbReference type="Pfam" id="PF00172">
    <property type="entry name" value="Zn_clus"/>
    <property type="match status" value="1"/>
</dbReference>
<evidence type="ECO:0000313" key="4">
    <source>
        <dbReference type="Proteomes" id="UP000195871"/>
    </source>
</evidence>
<dbReference type="InterPro" id="IPR036864">
    <property type="entry name" value="Zn2-C6_fun-type_DNA-bd_sf"/>
</dbReference>
<dbReference type="AlphaFoldDB" id="A0A1Z8JRU9"/>
<reference evidence="3 4" key="1">
    <citation type="submission" date="2017-05" db="EMBL/GenBank/DDBJ databases">
        <title>The Genome Sequence of Candida krusei Ckrusei653.</title>
        <authorList>
            <person name="Cuomo C."/>
            <person name="Forche A."/>
            <person name="Young S."/>
            <person name="Abouelleil A."/>
            <person name="Cao P."/>
            <person name="Chapman S."/>
            <person name="Cusick C."/>
            <person name="Shea T."/>
            <person name="Nusbaum C."/>
            <person name="Birren B."/>
        </authorList>
    </citation>
    <scope>NUCLEOTIDE SEQUENCE [LARGE SCALE GENOMIC DNA]</scope>
    <source>
        <strain evidence="3 4">Ckrusei653</strain>
    </source>
</reference>
<dbReference type="SMART" id="SM00066">
    <property type="entry name" value="GAL4"/>
    <property type="match status" value="1"/>
</dbReference>
<accession>A0A1Z8JRU9</accession>
<dbReference type="PROSITE" id="PS50048">
    <property type="entry name" value="ZN2_CY6_FUNGAL_2"/>
    <property type="match status" value="1"/>
</dbReference>
<sequence>MSVSEYHDHSTSSKKRVSKACDSCRLKKTKCNGKQPCERCSLNNKICVYTERKKSKEKNYTAEYVELMDNRLTMANKSLIKLCELIKLNNLEEIANLASRLDYNESDNLNPISINQAIELINDINVEKKSSSNPSPEVKSAIKYPIFSSDSSESVLSPPNLDISSSDEMNSYNKMYNNDLNVQLQHLNSNPSPVEEYDPSVLGFATGSLGDNPTDTNSCNSCDHNSSLLKNFSYNQSFDNSINPLLIPTDSFTSVSEFSSMSNQISYTQYSEFVSPSSITSATSDLIFSNFEDNRPITNNATHHRSSISNGSIRKVCHHNKGPQIGSRSPKSLNGQNSSKLILGSTPSIPLPVRYEVTESL</sequence>
<evidence type="ECO:0000259" key="2">
    <source>
        <dbReference type="PROSITE" id="PS50048"/>
    </source>
</evidence>
<evidence type="ECO:0000256" key="1">
    <source>
        <dbReference type="SAM" id="MobiDB-lite"/>
    </source>
</evidence>
<feature type="compositionally biased region" description="Polar residues" evidence="1">
    <location>
        <begin position="326"/>
        <end position="341"/>
    </location>
</feature>
<proteinExistence type="predicted"/>
<feature type="region of interest" description="Disordered" evidence="1">
    <location>
        <begin position="319"/>
        <end position="341"/>
    </location>
</feature>
<protein>
    <recommendedName>
        <fullName evidence="2">Zn(2)-C6 fungal-type domain-containing protein</fullName>
    </recommendedName>
</protein>
<gene>
    <name evidence="3" type="ORF">CAS74_001588</name>
</gene>
<dbReference type="PANTHER" id="PTHR47655">
    <property type="entry name" value="QUINIC ACID UTILIZATION ACTIVATOR"/>
    <property type="match status" value="1"/>
</dbReference>
<comment type="caution">
    <text evidence="3">The sequence shown here is derived from an EMBL/GenBank/DDBJ whole genome shotgun (WGS) entry which is preliminary data.</text>
</comment>
<dbReference type="SUPFAM" id="SSF57701">
    <property type="entry name" value="Zn2/Cys6 DNA-binding domain"/>
    <property type="match status" value="1"/>
</dbReference>
<dbReference type="GO" id="GO:0008270">
    <property type="term" value="F:zinc ion binding"/>
    <property type="evidence" value="ECO:0007669"/>
    <property type="project" value="InterPro"/>
</dbReference>
<evidence type="ECO:0000313" key="3">
    <source>
        <dbReference type="EMBL" id="OUT23270.1"/>
    </source>
</evidence>
<dbReference type="GO" id="GO:0000981">
    <property type="term" value="F:DNA-binding transcription factor activity, RNA polymerase II-specific"/>
    <property type="evidence" value="ECO:0007669"/>
    <property type="project" value="InterPro"/>
</dbReference>
<dbReference type="Gene3D" id="4.10.240.10">
    <property type="entry name" value="Zn(2)-C6 fungal-type DNA-binding domain"/>
    <property type="match status" value="1"/>
</dbReference>
<name>A0A1Z8JRU9_PICKU</name>
<dbReference type="EMBL" id="NHMM01000002">
    <property type="protein sequence ID" value="OUT23270.1"/>
    <property type="molecule type" value="Genomic_DNA"/>
</dbReference>
<dbReference type="PANTHER" id="PTHR47655:SF3">
    <property type="entry name" value="ZN(II)2CYS6 TRANSCRIPTION FACTOR (EUROFUNG)"/>
    <property type="match status" value="1"/>
</dbReference>
<feature type="domain" description="Zn(2)-C6 fungal-type" evidence="2">
    <location>
        <begin position="20"/>
        <end position="49"/>
    </location>
</feature>
<dbReference type="PROSITE" id="PS00463">
    <property type="entry name" value="ZN2_CY6_FUNGAL_1"/>
    <property type="match status" value="1"/>
</dbReference>
<dbReference type="InterPro" id="IPR001138">
    <property type="entry name" value="Zn2Cys6_DnaBD"/>
</dbReference>
<dbReference type="Proteomes" id="UP000195871">
    <property type="component" value="Unassembled WGS sequence"/>
</dbReference>
<organism evidence="3 4">
    <name type="scientific">Pichia kudriavzevii</name>
    <name type="common">Yeast</name>
    <name type="synonym">Issatchenkia orientalis</name>
    <dbReference type="NCBI Taxonomy" id="4909"/>
    <lineage>
        <taxon>Eukaryota</taxon>
        <taxon>Fungi</taxon>
        <taxon>Dikarya</taxon>
        <taxon>Ascomycota</taxon>
        <taxon>Saccharomycotina</taxon>
        <taxon>Pichiomycetes</taxon>
        <taxon>Pichiales</taxon>
        <taxon>Pichiaceae</taxon>
        <taxon>Pichia</taxon>
    </lineage>
</organism>
<dbReference type="CDD" id="cd00067">
    <property type="entry name" value="GAL4"/>
    <property type="match status" value="1"/>
</dbReference>